<feature type="compositionally biased region" description="Low complexity" evidence="1">
    <location>
        <begin position="305"/>
        <end position="316"/>
    </location>
</feature>
<feature type="region of interest" description="Disordered" evidence="1">
    <location>
        <begin position="255"/>
        <end position="331"/>
    </location>
</feature>
<feature type="compositionally biased region" description="Polar residues" evidence="1">
    <location>
        <begin position="618"/>
        <end position="643"/>
    </location>
</feature>
<dbReference type="Proteomes" id="UP000076738">
    <property type="component" value="Unassembled WGS sequence"/>
</dbReference>
<dbReference type="OrthoDB" id="354769at2759"/>
<feature type="compositionally biased region" description="Polar residues" evidence="1">
    <location>
        <begin position="121"/>
        <end position="131"/>
    </location>
</feature>
<feature type="region of interest" description="Disordered" evidence="1">
    <location>
        <begin position="59"/>
        <end position="131"/>
    </location>
</feature>
<keyword evidence="3" id="KW-1185">Reference proteome</keyword>
<accession>A0A167IKQ1</accession>
<proteinExistence type="predicted"/>
<dbReference type="EMBL" id="KV417307">
    <property type="protein sequence ID" value="KZO92736.1"/>
    <property type="molecule type" value="Genomic_DNA"/>
</dbReference>
<dbReference type="AlphaFoldDB" id="A0A167IKQ1"/>
<organism evidence="2 3">
    <name type="scientific">Calocera viscosa (strain TUFC12733)</name>
    <dbReference type="NCBI Taxonomy" id="1330018"/>
    <lineage>
        <taxon>Eukaryota</taxon>
        <taxon>Fungi</taxon>
        <taxon>Dikarya</taxon>
        <taxon>Basidiomycota</taxon>
        <taxon>Agaricomycotina</taxon>
        <taxon>Dacrymycetes</taxon>
        <taxon>Dacrymycetales</taxon>
        <taxon>Dacrymycetaceae</taxon>
        <taxon>Calocera</taxon>
    </lineage>
</organism>
<evidence type="ECO:0000256" key="1">
    <source>
        <dbReference type="SAM" id="MobiDB-lite"/>
    </source>
</evidence>
<feature type="region of interest" description="Disordered" evidence="1">
    <location>
        <begin position="461"/>
        <end position="496"/>
    </location>
</feature>
<feature type="compositionally biased region" description="Acidic residues" evidence="1">
    <location>
        <begin position="82"/>
        <end position="91"/>
    </location>
</feature>
<feature type="region of interest" description="Disordered" evidence="1">
    <location>
        <begin position="607"/>
        <end position="657"/>
    </location>
</feature>
<feature type="compositionally biased region" description="Low complexity" evidence="1">
    <location>
        <begin position="7"/>
        <end position="27"/>
    </location>
</feature>
<gene>
    <name evidence="2" type="ORF">CALVIDRAFT_292000</name>
</gene>
<feature type="region of interest" description="Disordered" evidence="1">
    <location>
        <begin position="1"/>
        <end position="30"/>
    </location>
</feature>
<evidence type="ECO:0000313" key="2">
    <source>
        <dbReference type="EMBL" id="KZO92736.1"/>
    </source>
</evidence>
<feature type="region of interest" description="Disordered" evidence="1">
    <location>
        <begin position="175"/>
        <end position="197"/>
    </location>
</feature>
<reference evidence="2 3" key="1">
    <citation type="journal article" date="2016" name="Mol. Biol. Evol.">
        <title>Comparative Genomics of Early-Diverging Mushroom-Forming Fungi Provides Insights into the Origins of Lignocellulose Decay Capabilities.</title>
        <authorList>
            <person name="Nagy L.G."/>
            <person name="Riley R."/>
            <person name="Tritt A."/>
            <person name="Adam C."/>
            <person name="Daum C."/>
            <person name="Floudas D."/>
            <person name="Sun H."/>
            <person name="Yadav J.S."/>
            <person name="Pangilinan J."/>
            <person name="Larsson K.H."/>
            <person name="Matsuura K."/>
            <person name="Barry K."/>
            <person name="Labutti K."/>
            <person name="Kuo R."/>
            <person name="Ohm R.A."/>
            <person name="Bhattacharya S.S."/>
            <person name="Shirouzu T."/>
            <person name="Yoshinaga Y."/>
            <person name="Martin F.M."/>
            <person name="Grigoriev I.V."/>
            <person name="Hibbett D.S."/>
        </authorList>
    </citation>
    <scope>NUCLEOTIDE SEQUENCE [LARGE SCALE GENOMIC DNA]</scope>
    <source>
        <strain evidence="2 3">TUFC12733</strain>
    </source>
</reference>
<name>A0A167IKQ1_CALVF</name>
<protein>
    <submittedName>
        <fullName evidence="2">Uncharacterized protein</fullName>
    </submittedName>
</protein>
<sequence>MMTAPHPFSLPATPTTPSLSLSRSQSTHPFASSWALKNAAPPISPGHLRSHSALPALASVSAPTGTAGEGKDTLRSFTPLSPEEDGEDDEMTPTAERVRPRSDAQLVEAEPLSPTAHPARPTSQPTFSFSLSDDEDDPYLLSAIHNTNTTLLHKRSMSTASSASSISLPLPYRPSISSDTSPLLPNLPPTPAELSRPRTTNVLDPIQKEMLRRRTRKLEQLLGTTHFAAGASEDEAGPAPCRASKGDIGKELLDRRPSTAGARLVRSRTASGPPTVKGKSNRFPLPLSPLPRIASISTLNSDGKPVSLSPSLSVSSDWEDDPAEKDKRRRRHTLQKIHRYLGVVVPAEIVAPSSNGLGTPLPLPADPPSTSSPNWPWAEDKKVGWKTLFTRSSGAPKLDEPVWKPSAVGVGVGTRRVVPTLQDPGLYSSPLERARNVKRAAKMEQLFGSPPPPALYLARPAGTPLSPALDSPVSPKSPLVPGMRRRAKSHDSPSRPMMQGIIVTTEEEVELDEPSPIYVPLPPVGLGIGPKHQRDRLWSDGDVIDISAEGMEVGGEVGEFGEVDAAQKEGKSFKSYRRSLASLDYLTQAGNRDSLASLLQYISESDDQDAHDPFATPSGASLRSPAPSQARSMTSTTATSGNLSIIPPNPNAQDPETASLISLAPSSPDPGEVAPAPPAWKRAAKLRKFFGVSYRELFDQLLERIEAGAREDMDRGALTKEEFDVVVGELRALRERREGLSSDLLR</sequence>
<evidence type="ECO:0000313" key="3">
    <source>
        <dbReference type="Proteomes" id="UP000076738"/>
    </source>
</evidence>